<dbReference type="OMA" id="SAYEFAD"/>
<dbReference type="EC" id="2.8.2.-" evidence="3"/>
<reference evidence="6" key="2">
    <citation type="submission" date="2017-06" db="EMBL/GenBank/DDBJ databases">
        <title>WGS assembly of Brachypodium distachyon.</title>
        <authorList>
            <consortium name="The International Brachypodium Initiative"/>
            <person name="Lucas S."/>
            <person name="Harmon-Smith M."/>
            <person name="Lail K."/>
            <person name="Tice H."/>
            <person name="Grimwood J."/>
            <person name="Bruce D."/>
            <person name="Barry K."/>
            <person name="Shu S."/>
            <person name="Lindquist E."/>
            <person name="Wang M."/>
            <person name="Pitluck S."/>
            <person name="Vogel J.P."/>
            <person name="Garvin D.F."/>
            <person name="Mockler T.C."/>
            <person name="Schmutz J."/>
            <person name="Rokhsar D."/>
            <person name="Bevan M.W."/>
        </authorList>
    </citation>
    <scope>NUCLEOTIDE SEQUENCE</scope>
    <source>
        <strain evidence="6">Bd21</strain>
    </source>
</reference>
<dbReference type="AlphaFoldDB" id="I1HX24"/>
<keyword evidence="2 3" id="KW-0808">Transferase</keyword>
<dbReference type="InterPro" id="IPR000863">
    <property type="entry name" value="Sulfotransferase_dom"/>
</dbReference>
<evidence type="ECO:0000313" key="7">
    <source>
        <dbReference type="EnsemblPlants" id="KQJ93252"/>
    </source>
</evidence>
<evidence type="ECO:0000256" key="4">
    <source>
        <dbReference type="SAM" id="MobiDB-lite"/>
    </source>
</evidence>
<dbReference type="KEGG" id="bdi:100843169"/>
<dbReference type="RefSeq" id="XP_003570907.1">
    <property type="nucleotide sequence ID" value="XM_003570859.4"/>
</dbReference>
<accession>I1HX24</accession>
<feature type="domain" description="Sulfotransferase" evidence="5">
    <location>
        <begin position="84"/>
        <end position="346"/>
    </location>
</feature>
<feature type="region of interest" description="Disordered" evidence="4">
    <location>
        <begin position="1"/>
        <end position="39"/>
    </location>
</feature>
<evidence type="ECO:0000256" key="1">
    <source>
        <dbReference type="ARBA" id="ARBA00005771"/>
    </source>
</evidence>
<dbReference type="GO" id="GO:0008146">
    <property type="term" value="F:sulfotransferase activity"/>
    <property type="evidence" value="ECO:0000318"/>
    <property type="project" value="GO_Central"/>
</dbReference>
<dbReference type="PANTHER" id="PTHR11783">
    <property type="entry name" value="SULFOTRANSFERASE SULT"/>
    <property type="match status" value="1"/>
</dbReference>
<evidence type="ECO:0000256" key="3">
    <source>
        <dbReference type="RuleBase" id="RU361155"/>
    </source>
</evidence>
<evidence type="ECO:0000259" key="5">
    <source>
        <dbReference type="Pfam" id="PF00685"/>
    </source>
</evidence>
<dbReference type="Gene3D" id="3.40.50.300">
    <property type="entry name" value="P-loop containing nucleotide triphosphate hydrolases"/>
    <property type="match status" value="1"/>
</dbReference>
<gene>
    <name evidence="7" type="primary">LOC100843169</name>
    <name evidence="6" type="ORF">BRADI_3g03460v3</name>
</gene>
<dbReference type="GO" id="GO:0051923">
    <property type="term" value="P:sulfation"/>
    <property type="evidence" value="ECO:0000318"/>
    <property type="project" value="GO_Central"/>
</dbReference>
<dbReference type="GO" id="GO:0005737">
    <property type="term" value="C:cytoplasm"/>
    <property type="evidence" value="ECO:0000318"/>
    <property type="project" value="GO_Central"/>
</dbReference>
<comment type="similarity">
    <text evidence="1 3">Belongs to the sulfotransferase 1 family.</text>
</comment>
<dbReference type="eggNOG" id="KOG1584">
    <property type="taxonomic scope" value="Eukaryota"/>
</dbReference>
<dbReference type="HOGENOM" id="CLU_027239_0_1_1"/>
<keyword evidence="8" id="KW-1185">Reference proteome</keyword>
<dbReference type="Gramene" id="KQJ93252">
    <property type="protein sequence ID" value="KQJ93252"/>
    <property type="gene ID" value="BRADI_3g03460v3"/>
</dbReference>
<evidence type="ECO:0000313" key="8">
    <source>
        <dbReference type="Proteomes" id="UP000008810"/>
    </source>
</evidence>
<dbReference type="EMBL" id="CM000882">
    <property type="protein sequence ID" value="KQJ93252.1"/>
    <property type="molecule type" value="Genomic_DNA"/>
</dbReference>
<proteinExistence type="inferred from homology"/>
<dbReference type="FunCoup" id="I1HX24">
    <property type="interactions" value="263"/>
</dbReference>
<reference evidence="6 7" key="1">
    <citation type="journal article" date="2010" name="Nature">
        <title>Genome sequencing and analysis of the model grass Brachypodium distachyon.</title>
        <authorList>
            <consortium name="International Brachypodium Initiative"/>
        </authorList>
    </citation>
    <scope>NUCLEOTIDE SEQUENCE [LARGE SCALE GENOMIC DNA]</scope>
    <source>
        <strain evidence="6 7">Bd21</strain>
    </source>
</reference>
<organism evidence="6">
    <name type="scientific">Brachypodium distachyon</name>
    <name type="common">Purple false brome</name>
    <name type="synonym">Trachynia distachya</name>
    <dbReference type="NCBI Taxonomy" id="15368"/>
    <lineage>
        <taxon>Eukaryota</taxon>
        <taxon>Viridiplantae</taxon>
        <taxon>Streptophyta</taxon>
        <taxon>Embryophyta</taxon>
        <taxon>Tracheophyta</taxon>
        <taxon>Spermatophyta</taxon>
        <taxon>Magnoliopsida</taxon>
        <taxon>Liliopsida</taxon>
        <taxon>Poales</taxon>
        <taxon>Poaceae</taxon>
        <taxon>BOP clade</taxon>
        <taxon>Pooideae</taxon>
        <taxon>Stipodae</taxon>
        <taxon>Brachypodieae</taxon>
        <taxon>Brachypodium</taxon>
    </lineage>
</organism>
<dbReference type="SUPFAM" id="SSF52540">
    <property type="entry name" value="P-loop containing nucleoside triphosphate hydrolases"/>
    <property type="match status" value="1"/>
</dbReference>
<name>I1HX24_BRADI</name>
<dbReference type="EnsemblPlants" id="KQJ93252">
    <property type="protein sequence ID" value="KQJ93252"/>
    <property type="gene ID" value="BRADI_3g03460v3"/>
</dbReference>
<dbReference type="Pfam" id="PF00685">
    <property type="entry name" value="Sulfotransfer_1"/>
    <property type="match status" value="1"/>
</dbReference>
<dbReference type="Proteomes" id="UP000008810">
    <property type="component" value="Chromosome 3"/>
</dbReference>
<dbReference type="GeneID" id="100843169"/>
<evidence type="ECO:0000256" key="2">
    <source>
        <dbReference type="ARBA" id="ARBA00022679"/>
    </source>
</evidence>
<evidence type="ECO:0000313" key="6">
    <source>
        <dbReference type="EMBL" id="KQJ93252.1"/>
    </source>
</evidence>
<sequence length="351" mass="38270">MASTPPPSTALSSIGPVPFKDVAGAGGEGHRGVPPPEEFSGTVAAMPTTNMLGFKLHRHQDTWVVDACLTGVLSVQRRFAPRPGDVVLASPPKCGTTWLKALAFAVMARAAYPPSLASNEEHPLLRLNPHACVPFLEELFTVGQEAKLELLPSPRLINTHMHHSLLPPSLTGNPDCKIVYVCREPKDMVVSLWHFAKSIMPEGSKHTFSDLFEDACKGETPSGPIWDHTLGYWRASKAHPDRVLFLKYEEMLLDRAGAVRELARFLGVPFSAAEEAQGMPADIVGLCSIETMKGLSANRTGVAGLLGFKHESFFRKGVAGDWANHMTLEMARRFDDIVEDKLRGSGLTFKP</sequence>
<dbReference type="OrthoDB" id="205623at2759"/>
<dbReference type="InterPro" id="IPR027417">
    <property type="entry name" value="P-loop_NTPase"/>
</dbReference>
<protein>
    <recommendedName>
        <fullName evidence="3">Sulfotransferase</fullName>
        <ecNumber evidence="3">2.8.2.-</ecNumber>
    </recommendedName>
</protein>
<reference evidence="7" key="3">
    <citation type="submission" date="2018-08" db="UniProtKB">
        <authorList>
            <consortium name="EnsemblPlants"/>
        </authorList>
    </citation>
    <scope>IDENTIFICATION</scope>
    <source>
        <strain evidence="7">cv. Bd21</strain>
    </source>
</reference>